<feature type="domain" description="Fungal-type protein kinase" evidence="2">
    <location>
        <begin position="522"/>
        <end position="580"/>
    </location>
</feature>
<dbReference type="Pfam" id="PF17667">
    <property type="entry name" value="Pkinase_fungal"/>
    <property type="match status" value="3"/>
</dbReference>
<proteinExistence type="predicted"/>
<protein>
    <recommendedName>
        <fullName evidence="2">Fungal-type protein kinase domain-containing protein</fullName>
    </recommendedName>
</protein>
<dbReference type="EMBL" id="VDMD01000025">
    <property type="protein sequence ID" value="TRM59827.1"/>
    <property type="molecule type" value="Genomic_DNA"/>
</dbReference>
<dbReference type="STRING" id="97359.A0A550C4U2"/>
<evidence type="ECO:0000313" key="3">
    <source>
        <dbReference type="EMBL" id="TRM59827.1"/>
    </source>
</evidence>
<evidence type="ECO:0000256" key="1">
    <source>
        <dbReference type="SAM" id="MobiDB-lite"/>
    </source>
</evidence>
<dbReference type="OrthoDB" id="312874at2759"/>
<organism evidence="3 4">
    <name type="scientific">Schizophyllum amplum</name>
    <dbReference type="NCBI Taxonomy" id="97359"/>
    <lineage>
        <taxon>Eukaryota</taxon>
        <taxon>Fungi</taxon>
        <taxon>Dikarya</taxon>
        <taxon>Basidiomycota</taxon>
        <taxon>Agaricomycotina</taxon>
        <taxon>Agaricomycetes</taxon>
        <taxon>Agaricomycetidae</taxon>
        <taxon>Agaricales</taxon>
        <taxon>Schizophyllaceae</taxon>
        <taxon>Schizophyllum</taxon>
    </lineage>
</organism>
<feature type="compositionally biased region" description="Low complexity" evidence="1">
    <location>
        <begin position="511"/>
        <end position="528"/>
    </location>
</feature>
<dbReference type="InterPro" id="IPR011009">
    <property type="entry name" value="Kinase-like_dom_sf"/>
</dbReference>
<evidence type="ECO:0000259" key="2">
    <source>
        <dbReference type="Pfam" id="PF17667"/>
    </source>
</evidence>
<feature type="domain" description="Fungal-type protein kinase" evidence="2">
    <location>
        <begin position="305"/>
        <end position="398"/>
    </location>
</feature>
<name>A0A550C4U2_9AGAR</name>
<dbReference type="InterPro" id="IPR040976">
    <property type="entry name" value="Pkinase_fungal"/>
</dbReference>
<feature type="region of interest" description="Disordered" evidence="1">
    <location>
        <begin position="730"/>
        <end position="784"/>
    </location>
</feature>
<dbReference type="Proteomes" id="UP000320762">
    <property type="component" value="Unassembled WGS sequence"/>
</dbReference>
<dbReference type="SUPFAM" id="SSF56112">
    <property type="entry name" value="Protein kinase-like (PK-like)"/>
    <property type="match status" value="1"/>
</dbReference>
<dbReference type="PANTHER" id="PTHR38248:SF2">
    <property type="entry name" value="FUNK1 11"/>
    <property type="match status" value="1"/>
</dbReference>
<evidence type="ECO:0000313" key="4">
    <source>
        <dbReference type="Proteomes" id="UP000320762"/>
    </source>
</evidence>
<comment type="caution">
    <text evidence="3">The sequence shown here is derived from an EMBL/GenBank/DDBJ whole genome shotgun (WGS) entry which is preliminary data.</text>
</comment>
<feature type="compositionally biased region" description="Low complexity" evidence="1">
    <location>
        <begin position="772"/>
        <end position="784"/>
    </location>
</feature>
<feature type="compositionally biased region" description="Basic and acidic residues" evidence="1">
    <location>
        <begin position="752"/>
        <end position="762"/>
    </location>
</feature>
<dbReference type="AlphaFoldDB" id="A0A550C4U2"/>
<sequence>MTNADLEAQVTAEDGRWIRMVDTTLLLDTLLPVDLSVVEEVLINLTSCGEYDAVRCRWAQFPEKTVKDGVTRAPKEKELYMYFTRVANKIIDEAMRVIERKEGKAFVCDDEGRTVLSDRWIDCSTRSPESANEAIWRPEDKITAVWWMQVIAIVEAKGTEWRPFASQLFAHLHQLLVEQPNRRHVFGLTLELTQISIWMLDYLGGVSTDAPINFHMDPKRLIQSIMALRMLPANMLGFDDDMRLYRGPRQLPLPPYRMPIRRTLSPSTLRNERPDVTEGLREASKLEPFLHDECDNRLYIARFIEDRQPDQIADRVCTRILLSTYDTPLYFFAKRIELVSALLDALKGDKHLYLNGVLPCDISPGNILVRLLEAGKPVQGTRGCLIDLDHGKQETNRSTEPLPNKMRMSCISEDMLPYSIADVQDLVHQRTQGRYSSKATLLKGATVDRSVCERALHAMACRFDEDGDAVLGAMKYVLAAAAHVADTREAPPGPYTAATLHWENVNPEPNSRSFSRSASDSESSDEQAWSRSGTLPYISVELLGPVPSVVVKTPLPVEESVRQDAVHDIESFFWVLLYICITREGPGNRIRPELSRVGRSTSRVNRSADQASSQKSLLTICYCFFDGDRDTLFANKSKLFQSIGMGDFENHVLKYFTTYFESFKDALRRYFQLLRLAYEFRAYEYNDIHNRAIAILEELLVKLQSPQYREDDTPARKKALEERQDQINCLRGSIGKPDGPALSGAATSPMMDSRDTSRRSEQSENATDTQNAARTSASVAPAAV</sequence>
<keyword evidence="4" id="KW-1185">Reference proteome</keyword>
<gene>
    <name evidence="3" type="ORF">BD626DRAFT_506544</name>
</gene>
<feature type="domain" description="Fungal-type protein kinase" evidence="2">
    <location>
        <begin position="144"/>
        <end position="249"/>
    </location>
</feature>
<dbReference type="PANTHER" id="PTHR38248">
    <property type="entry name" value="FUNK1 6"/>
    <property type="match status" value="1"/>
</dbReference>
<accession>A0A550C4U2</accession>
<feature type="region of interest" description="Disordered" evidence="1">
    <location>
        <begin position="506"/>
        <end position="528"/>
    </location>
</feature>
<reference evidence="3 4" key="1">
    <citation type="journal article" date="2019" name="New Phytol.">
        <title>Comparative genomics reveals unique wood-decay strategies and fruiting body development in the Schizophyllaceae.</title>
        <authorList>
            <person name="Almasi E."/>
            <person name="Sahu N."/>
            <person name="Krizsan K."/>
            <person name="Balint B."/>
            <person name="Kovacs G.M."/>
            <person name="Kiss B."/>
            <person name="Cseklye J."/>
            <person name="Drula E."/>
            <person name="Henrissat B."/>
            <person name="Nagy I."/>
            <person name="Chovatia M."/>
            <person name="Adam C."/>
            <person name="LaButti K."/>
            <person name="Lipzen A."/>
            <person name="Riley R."/>
            <person name="Grigoriev I.V."/>
            <person name="Nagy L.G."/>
        </authorList>
    </citation>
    <scope>NUCLEOTIDE SEQUENCE [LARGE SCALE GENOMIC DNA]</scope>
    <source>
        <strain evidence="3 4">NL-1724</strain>
    </source>
</reference>